<dbReference type="Proteomes" id="UP000436911">
    <property type="component" value="Unassembled WGS sequence"/>
</dbReference>
<name>A0A7J4X2S5_AGRVI</name>
<evidence type="ECO:0000313" key="2">
    <source>
        <dbReference type="Proteomes" id="UP000436911"/>
    </source>
</evidence>
<protein>
    <submittedName>
        <fullName evidence="1">Uncharacterized protein</fullName>
    </submittedName>
</protein>
<proteinExistence type="predicted"/>
<reference evidence="1 2" key="1">
    <citation type="submission" date="2018-08" db="EMBL/GenBank/DDBJ databases">
        <title>Genome sequencing of Agrobacterium vitis strain ICMP 10754.</title>
        <authorList>
            <person name="Visnovsky S.B."/>
            <person name="Pitman A.R."/>
        </authorList>
    </citation>
    <scope>NUCLEOTIDE SEQUENCE [LARGE SCALE GENOMIC DNA]</scope>
    <source>
        <strain evidence="1 2">ICMP 10754</strain>
    </source>
</reference>
<sequence length="61" mass="6747">MITLCLRLHETALPADLPTLAHDLVTLFYIMLEKIEAAESGTNQLYRADYSRSAPPVTCPA</sequence>
<evidence type="ECO:0000313" key="1">
    <source>
        <dbReference type="EMBL" id="KAA3526113.1"/>
    </source>
</evidence>
<gene>
    <name evidence="1" type="ORF">DXT89_16445</name>
</gene>
<comment type="caution">
    <text evidence="1">The sequence shown here is derived from an EMBL/GenBank/DDBJ whole genome shotgun (WGS) entry which is preliminary data.</text>
</comment>
<dbReference type="AlphaFoldDB" id="A0A7J4X2S5"/>
<organism evidence="1 2">
    <name type="scientific">Agrobacterium vitis</name>
    <name type="common">Rhizobium vitis</name>
    <dbReference type="NCBI Taxonomy" id="373"/>
    <lineage>
        <taxon>Bacteria</taxon>
        <taxon>Pseudomonadati</taxon>
        <taxon>Pseudomonadota</taxon>
        <taxon>Alphaproteobacteria</taxon>
        <taxon>Hyphomicrobiales</taxon>
        <taxon>Rhizobiaceae</taxon>
        <taxon>Rhizobium/Agrobacterium group</taxon>
        <taxon>Agrobacterium</taxon>
    </lineage>
</organism>
<accession>A0A7J4X2S5</accession>
<dbReference type="EMBL" id="QUSG01000008">
    <property type="protein sequence ID" value="KAA3526113.1"/>
    <property type="molecule type" value="Genomic_DNA"/>
</dbReference>